<evidence type="ECO:0000313" key="3">
    <source>
        <dbReference type="Proteomes" id="UP001558652"/>
    </source>
</evidence>
<feature type="region of interest" description="Disordered" evidence="1">
    <location>
        <begin position="1"/>
        <end position="26"/>
    </location>
</feature>
<accession>A0ABD0XWW3</accession>
<feature type="compositionally biased region" description="Basic and acidic residues" evidence="1">
    <location>
        <begin position="7"/>
        <end position="22"/>
    </location>
</feature>
<reference evidence="2 3" key="1">
    <citation type="submission" date="2024-07" db="EMBL/GenBank/DDBJ databases">
        <title>Chromosome-level genome assembly of the water stick insect Ranatra chinensis (Heteroptera: Nepidae).</title>
        <authorList>
            <person name="Liu X."/>
        </authorList>
    </citation>
    <scope>NUCLEOTIDE SEQUENCE [LARGE SCALE GENOMIC DNA]</scope>
    <source>
        <strain evidence="2">Cailab_2021Rc</strain>
        <tissue evidence="2">Muscle</tissue>
    </source>
</reference>
<keyword evidence="3" id="KW-1185">Reference proteome</keyword>
<dbReference type="AlphaFoldDB" id="A0ABD0XWW3"/>
<evidence type="ECO:0000313" key="2">
    <source>
        <dbReference type="EMBL" id="KAL1115756.1"/>
    </source>
</evidence>
<dbReference type="Proteomes" id="UP001558652">
    <property type="component" value="Unassembled WGS sequence"/>
</dbReference>
<comment type="caution">
    <text evidence="2">The sequence shown here is derived from an EMBL/GenBank/DDBJ whole genome shotgun (WGS) entry which is preliminary data.</text>
</comment>
<evidence type="ECO:0000256" key="1">
    <source>
        <dbReference type="SAM" id="MobiDB-lite"/>
    </source>
</evidence>
<dbReference type="EMBL" id="JBFDAA010000019">
    <property type="protein sequence ID" value="KAL1115756.1"/>
    <property type="molecule type" value="Genomic_DNA"/>
</dbReference>
<name>A0ABD0XWW3_9HEMI</name>
<protein>
    <submittedName>
        <fullName evidence="2">Uncharacterized protein</fullName>
    </submittedName>
</protein>
<sequence length="107" mass="11851">MASEGRNVFHQDKKQETTEKAPHQLSSAWEGLETWPTMRGTHLQHSPHRLNGVFNRIAGMVQPPPPRHTAHKPNCDVIQSGLPDTVTYHNGPFPIVGGGVEVTVPQF</sequence>
<proteinExistence type="predicted"/>
<organism evidence="2 3">
    <name type="scientific">Ranatra chinensis</name>
    <dbReference type="NCBI Taxonomy" id="642074"/>
    <lineage>
        <taxon>Eukaryota</taxon>
        <taxon>Metazoa</taxon>
        <taxon>Ecdysozoa</taxon>
        <taxon>Arthropoda</taxon>
        <taxon>Hexapoda</taxon>
        <taxon>Insecta</taxon>
        <taxon>Pterygota</taxon>
        <taxon>Neoptera</taxon>
        <taxon>Paraneoptera</taxon>
        <taxon>Hemiptera</taxon>
        <taxon>Heteroptera</taxon>
        <taxon>Panheteroptera</taxon>
        <taxon>Nepomorpha</taxon>
        <taxon>Nepidae</taxon>
        <taxon>Ranatrinae</taxon>
        <taxon>Ranatra</taxon>
    </lineage>
</organism>
<gene>
    <name evidence="2" type="ORF">AAG570_006046</name>
</gene>